<dbReference type="Proteomes" id="UP000239549">
    <property type="component" value="Unassembled WGS sequence"/>
</dbReference>
<organism evidence="2 3">
    <name type="scientific">Desulfocucumis palustris</name>
    <dbReference type="NCBI Taxonomy" id="1898651"/>
    <lineage>
        <taxon>Bacteria</taxon>
        <taxon>Bacillati</taxon>
        <taxon>Bacillota</taxon>
        <taxon>Clostridia</taxon>
        <taxon>Eubacteriales</taxon>
        <taxon>Desulfocucumaceae</taxon>
        <taxon>Desulfocucumis</taxon>
    </lineage>
</organism>
<dbReference type="OrthoDB" id="9798476at2"/>
<sequence>MEIFSRIAEEKIREAIRNGEFENLPGQGKPLRLDDLSSVPQELRAAYVILKNAGILPEELQLQKDIVSLQKHLDCCYGDEEKTGLRKKINEKMLRFNLLMDKRKSKSPAW</sequence>
<accession>A0A2L2X9K9</accession>
<protein>
    <recommendedName>
        <fullName evidence="1">DnaJ homologue subfamily C member 28 conserved domain-containing protein</fullName>
    </recommendedName>
</protein>
<keyword evidence="3" id="KW-1185">Reference proteome</keyword>
<dbReference type="Pfam" id="PF09350">
    <property type="entry name" value="DJC28_CD"/>
    <property type="match status" value="1"/>
</dbReference>
<evidence type="ECO:0000313" key="3">
    <source>
        <dbReference type="Proteomes" id="UP000239549"/>
    </source>
</evidence>
<dbReference type="RefSeq" id="WP_104371209.1">
    <property type="nucleotide sequence ID" value="NZ_BFAV01000045.1"/>
</dbReference>
<dbReference type="InterPro" id="IPR052573">
    <property type="entry name" value="DnaJ_C_subfamily_28"/>
</dbReference>
<dbReference type="PANTHER" id="PTHR39158:SF1">
    <property type="entry name" value="DNAJ HOMOLOG SUBFAMILY C MEMBER 28"/>
    <property type="match status" value="1"/>
</dbReference>
<name>A0A2L2X9K9_9FIRM</name>
<dbReference type="PANTHER" id="PTHR39158">
    <property type="entry name" value="OS08G0560600 PROTEIN"/>
    <property type="match status" value="1"/>
</dbReference>
<dbReference type="AlphaFoldDB" id="A0A2L2X9K9"/>
<dbReference type="EMBL" id="BFAV01000045">
    <property type="protein sequence ID" value="GBF32730.1"/>
    <property type="molecule type" value="Genomic_DNA"/>
</dbReference>
<feature type="domain" description="DnaJ homologue subfamily C member 28 conserved" evidence="1">
    <location>
        <begin position="7"/>
        <end position="73"/>
    </location>
</feature>
<dbReference type="InterPro" id="IPR018961">
    <property type="entry name" value="DnaJ_homolog_subfam-C_membr-28"/>
</dbReference>
<reference evidence="3" key="1">
    <citation type="submission" date="2018-02" db="EMBL/GenBank/DDBJ databases">
        <title>Genome sequence of Desulfocucumis palustris strain NAW-5.</title>
        <authorList>
            <person name="Watanabe M."/>
            <person name="Kojima H."/>
            <person name="Fukui M."/>
        </authorList>
    </citation>
    <scope>NUCLEOTIDE SEQUENCE [LARGE SCALE GENOMIC DNA]</scope>
    <source>
        <strain evidence="3">NAW-5</strain>
    </source>
</reference>
<evidence type="ECO:0000259" key="1">
    <source>
        <dbReference type="Pfam" id="PF09350"/>
    </source>
</evidence>
<evidence type="ECO:0000313" key="2">
    <source>
        <dbReference type="EMBL" id="GBF32730.1"/>
    </source>
</evidence>
<comment type="caution">
    <text evidence="2">The sequence shown here is derived from an EMBL/GenBank/DDBJ whole genome shotgun (WGS) entry which is preliminary data.</text>
</comment>
<gene>
    <name evidence="2" type="ORF">DCCM_0926</name>
</gene>
<proteinExistence type="predicted"/>